<dbReference type="OrthoDB" id="9930022at2759"/>
<dbReference type="Proteomes" id="UP000770717">
    <property type="component" value="Unassembled WGS sequence"/>
</dbReference>
<protein>
    <submittedName>
        <fullName evidence="1">Uncharacterized protein</fullName>
    </submittedName>
</protein>
<accession>A0A8J6B3I1</accession>
<organism evidence="1 2">
    <name type="scientific">Eleutherodactylus coqui</name>
    <name type="common">Puerto Rican coqui</name>
    <dbReference type="NCBI Taxonomy" id="57060"/>
    <lineage>
        <taxon>Eukaryota</taxon>
        <taxon>Metazoa</taxon>
        <taxon>Chordata</taxon>
        <taxon>Craniata</taxon>
        <taxon>Vertebrata</taxon>
        <taxon>Euteleostomi</taxon>
        <taxon>Amphibia</taxon>
        <taxon>Batrachia</taxon>
        <taxon>Anura</taxon>
        <taxon>Neobatrachia</taxon>
        <taxon>Hyloidea</taxon>
        <taxon>Eleutherodactylidae</taxon>
        <taxon>Eleutherodactylinae</taxon>
        <taxon>Eleutherodactylus</taxon>
        <taxon>Eleutherodactylus</taxon>
    </lineage>
</organism>
<proteinExistence type="predicted"/>
<evidence type="ECO:0000313" key="1">
    <source>
        <dbReference type="EMBL" id="KAG9460806.1"/>
    </source>
</evidence>
<keyword evidence="2" id="KW-1185">Reference proteome</keyword>
<dbReference type="EMBL" id="WNTK01038960">
    <property type="protein sequence ID" value="KAG9460806.1"/>
    <property type="molecule type" value="Genomic_DNA"/>
</dbReference>
<dbReference type="SUPFAM" id="SSF51735">
    <property type="entry name" value="NAD(P)-binding Rossmann-fold domains"/>
    <property type="match status" value="1"/>
</dbReference>
<reference evidence="1" key="1">
    <citation type="thesis" date="2020" institute="ProQuest LLC" country="789 East Eisenhower Parkway, Ann Arbor, MI, USA">
        <title>Comparative Genomics and Chromosome Evolution.</title>
        <authorList>
            <person name="Mudd A.B."/>
        </authorList>
    </citation>
    <scope>NUCLEOTIDE SEQUENCE</scope>
    <source>
        <strain evidence="1">HN-11 Male</strain>
        <tissue evidence="1">Kidney and liver</tissue>
    </source>
</reference>
<comment type="caution">
    <text evidence="1">The sequence shown here is derived from an EMBL/GenBank/DDBJ whole genome shotgun (WGS) entry which is preliminary data.</text>
</comment>
<dbReference type="InterPro" id="IPR042633">
    <property type="entry name" value="CRYZL1"/>
</dbReference>
<gene>
    <name evidence="1" type="ORF">GDO78_019394</name>
</gene>
<dbReference type="Gene3D" id="3.90.180.10">
    <property type="entry name" value="Medium-chain alcohol dehydrogenases, catalytic domain"/>
    <property type="match status" value="1"/>
</dbReference>
<feature type="non-terminal residue" evidence="1">
    <location>
        <position position="106"/>
    </location>
</feature>
<feature type="non-terminal residue" evidence="1">
    <location>
        <position position="1"/>
    </location>
</feature>
<evidence type="ECO:0000313" key="2">
    <source>
        <dbReference type="Proteomes" id="UP000770717"/>
    </source>
</evidence>
<name>A0A8J6B3I1_ELECQ</name>
<sequence>IQVHARRIGFHASLSHTYAVCSFPVHKPDKVSWVEAAGTIRDGLCVYTALHSLADLAPGKFVLVPDGASPLGVLAIQLSHHRGAAVIATAHSEEDKQYLEKLRPPV</sequence>
<dbReference type="InterPro" id="IPR036291">
    <property type="entry name" value="NAD(P)-bd_dom_sf"/>
</dbReference>
<dbReference type="PANTHER" id="PTHR44461">
    <property type="entry name" value="QUINONE OXIDOREDUCTASE-LIKE PROTEIN 1"/>
    <property type="match status" value="1"/>
</dbReference>
<dbReference type="AlphaFoldDB" id="A0A8J6B3I1"/>
<dbReference type="PANTHER" id="PTHR44461:SF1">
    <property type="entry name" value="QUINONE OXIDOREDUCTASE-LIKE PROTEIN 1"/>
    <property type="match status" value="1"/>
</dbReference>